<dbReference type="EMBL" id="CAXAMM010024780">
    <property type="protein sequence ID" value="CAK9055966.1"/>
    <property type="molecule type" value="Genomic_DNA"/>
</dbReference>
<evidence type="ECO:0000256" key="1">
    <source>
        <dbReference type="SAM" id="Coils"/>
    </source>
</evidence>
<dbReference type="Proteomes" id="UP001642464">
    <property type="component" value="Unassembled WGS sequence"/>
</dbReference>
<reference evidence="2 3" key="1">
    <citation type="submission" date="2024-02" db="EMBL/GenBank/DDBJ databases">
        <authorList>
            <person name="Chen Y."/>
            <person name="Shah S."/>
            <person name="Dougan E. K."/>
            <person name="Thang M."/>
            <person name="Chan C."/>
        </authorList>
    </citation>
    <scope>NUCLEOTIDE SEQUENCE [LARGE SCALE GENOMIC DNA]</scope>
</reference>
<accession>A0ABP0MWT5</accession>
<proteinExistence type="predicted"/>
<keyword evidence="3" id="KW-1185">Reference proteome</keyword>
<feature type="coiled-coil region" evidence="1">
    <location>
        <begin position="303"/>
        <end position="340"/>
    </location>
</feature>
<organism evidence="2 3">
    <name type="scientific">Durusdinium trenchii</name>
    <dbReference type="NCBI Taxonomy" id="1381693"/>
    <lineage>
        <taxon>Eukaryota</taxon>
        <taxon>Sar</taxon>
        <taxon>Alveolata</taxon>
        <taxon>Dinophyceae</taxon>
        <taxon>Suessiales</taxon>
        <taxon>Symbiodiniaceae</taxon>
        <taxon>Durusdinium</taxon>
    </lineage>
</organism>
<name>A0ABP0MWT5_9DINO</name>
<evidence type="ECO:0000313" key="2">
    <source>
        <dbReference type="EMBL" id="CAK9055966.1"/>
    </source>
</evidence>
<keyword evidence="1" id="KW-0175">Coiled coil</keyword>
<evidence type="ECO:0000313" key="3">
    <source>
        <dbReference type="Proteomes" id="UP001642464"/>
    </source>
</evidence>
<sequence length="421" mass="48008">MASAWPHFVPRIELDVELKALSQRLDEVQARLSRQEPLLSSLEVRLEELVDRCGGDAQVGRLASQAELMALEMRLGQQVSKETLNLSVELEEIAGRAAQKDEMEGLLLQCSAQLDALRTDVAAVQAGLVQACTDQQEFACHVQDTYLHKKEYNEESTALRKGLELREVHNQEMQAALEVLQLHSKEILRELQSQRSQVEKQEILIKVQEDGSQSFRSDLAALEHRIWEEFAPKTSVAQVFATASEAHTKLDFAMMDRATIRQRMEEELNVLKKTLYRQQSTFKELDDAVSSVNQQDQELLKFCKLLEQEQAKLKELGKRVQQQEERFEEFQSQRQQDRRVTEELHGRVLQHIDEQVIKCQATADSLSSCSTRISLEHMEKSLGLRQSLDELSQDHSQLKSHVLKADHVKAMQGEDGSRTGA</sequence>
<comment type="caution">
    <text evidence="2">The sequence shown here is derived from an EMBL/GenBank/DDBJ whole genome shotgun (WGS) entry which is preliminary data.</text>
</comment>
<gene>
    <name evidence="2" type="ORF">SCF082_LOCUS30204</name>
</gene>
<protein>
    <submittedName>
        <fullName evidence="2">Uncharacterized protein</fullName>
    </submittedName>
</protein>